<keyword evidence="5" id="KW-1185">Reference proteome</keyword>
<sequence>MKLRMFATAAVVAAAAVAAPAFAQDAVGSAGLSIAHTEIDTKLVDLDGQAYTLDGSVAVKATENWTLSLGASLGTADGDLGDDTAFGLNGAFTYNGGDWRVGPTVGFASIGDESIWTVGGVAQKYFDKVTLTGAINYGQADELDADIWSVNGDVRYFVSDNFRLNAGAGFAKVDTDQGDADLWTAGVGAEYQFASTPWSIFGGYDHVELKDFDVSADTFKIGARYSFGGDLKARDRAGADLPTGVAAFGSVLR</sequence>
<feature type="domain" description="Outer membrane protein beta-barrel" evidence="3">
    <location>
        <begin position="57"/>
        <end position="227"/>
    </location>
</feature>
<evidence type="ECO:0000313" key="4">
    <source>
        <dbReference type="EMBL" id="ATQ42550.1"/>
    </source>
</evidence>
<dbReference type="Pfam" id="PF13505">
    <property type="entry name" value="OMP_b-brl"/>
    <property type="match status" value="1"/>
</dbReference>
<keyword evidence="1 2" id="KW-0732">Signal</keyword>
<evidence type="ECO:0000256" key="2">
    <source>
        <dbReference type="SAM" id="SignalP"/>
    </source>
</evidence>
<feature type="chain" id="PRO_5013588374" description="Outer membrane protein beta-barrel domain-containing protein" evidence="2">
    <location>
        <begin position="24"/>
        <end position="253"/>
    </location>
</feature>
<name>A0A2D2AX02_9CAUL</name>
<dbReference type="OrthoDB" id="9808612at2"/>
<dbReference type="AlphaFoldDB" id="A0A2D2AX02"/>
<organism evidence="4 5">
    <name type="scientific">Caulobacter mirabilis</name>
    <dbReference type="NCBI Taxonomy" id="69666"/>
    <lineage>
        <taxon>Bacteria</taxon>
        <taxon>Pseudomonadati</taxon>
        <taxon>Pseudomonadota</taxon>
        <taxon>Alphaproteobacteria</taxon>
        <taxon>Caulobacterales</taxon>
        <taxon>Caulobacteraceae</taxon>
        <taxon>Caulobacter</taxon>
    </lineage>
</organism>
<dbReference type="KEGG" id="cmb:CSW64_09095"/>
<feature type="signal peptide" evidence="2">
    <location>
        <begin position="1"/>
        <end position="23"/>
    </location>
</feature>
<protein>
    <recommendedName>
        <fullName evidence="3">Outer membrane protein beta-barrel domain-containing protein</fullName>
    </recommendedName>
</protein>
<evidence type="ECO:0000313" key="5">
    <source>
        <dbReference type="Proteomes" id="UP000228945"/>
    </source>
</evidence>
<dbReference type="EMBL" id="CP024201">
    <property type="protein sequence ID" value="ATQ42550.1"/>
    <property type="molecule type" value="Genomic_DNA"/>
</dbReference>
<accession>A0A2D2AX02</accession>
<dbReference type="InterPro" id="IPR027385">
    <property type="entry name" value="Beta-barrel_OMP"/>
</dbReference>
<dbReference type="Gene3D" id="2.40.160.20">
    <property type="match status" value="1"/>
</dbReference>
<proteinExistence type="predicted"/>
<evidence type="ECO:0000259" key="3">
    <source>
        <dbReference type="Pfam" id="PF13505"/>
    </source>
</evidence>
<gene>
    <name evidence="4" type="ORF">CSW64_09095</name>
</gene>
<dbReference type="Proteomes" id="UP000228945">
    <property type="component" value="Chromosome"/>
</dbReference>
<evidence type="ECO:0000256" key="1">
    <source>
        <dbReference type="ARBA" id="ARBA00022729"/>
    </source>
</evidence>
<reference evidence="4 5" key="1">
    <citation type="submission" date="2017-10" db="EMBL/GenBank/DDBJ databases">
        <title>Genome sequence of Caulobacter mirabilis FWC38.</title>
        <authorList>
            <person name="Fiebig A."/>
            <person name="Crosson S."/>
        </authorList>
    </citation>
    <scope>NUCLEOTIDE SEQUENCE [LARGE SCALE GENOMIC DNA]</scope>
    <source>
        <strain evidence="4 5">FWC 38</strain>
    </source>
</reference>
<dbReference type="RefSeq" id="WP_099621806.1">
    <property type="nucleotide sequence ID" value="NZ_CP024201.1"/>
</dbReference>
<dbReference type="SUPFAM" id="SSF56935">
    <property type="entry name" value="Porins"/>
    <property type="match status" value="1"/>
</dbReference>